<evidence type="ECO:0000313" key="3">
    <source>
        <dbReference type="EMBL" id="XBC49574.1"/>
    </source>
</evidence>
<dbReference type="RefSeq" id="WP_347300507.1">
    <property type="nucleotide sequence ID" value="NZ_CP142433.1"/>
</dbReference>
<reference evidence="2" key="1">
    <citation type="submission" date="2023-12" db="EMBL/GenBank/DDBJ databases">
        <title>Dolosigranulum savutii sp. nov. isolated from human upper respiratory samples collected in Botswana.</title>
        <authorList>
            <person name="Kelly M.S."/>
        </authorList>
    </citation>
    <scope>NUCLEOTIDE SEQUENCE</scope>
    <source>
        <strain evidence="3">MSK294</strain>
        <strain evidence="2">MSK433</strain>
    </source>
</reference>
<dbReference type="EMBL" id="CP142433">
    <property type="protein sequence ID" value="XBC46165.1"/>
    <property type="molecule type" value="Genomic_DNA"/>
</dbReference>
<protein>
    <submittedName>
        <fullName evidence="2">Uncharacterized protein</fullName>
    </submittedName>
</protein>
<keyword evidence="1" id="KW-0175">Coiled coil</keyword>
<organism evidence="2">
    <name type="scientific">Dolosigranulum savutiense</name>
    <dbReference type="NCBI Taxonomy" id="3110288"/>
    <lineage>
        <taxon>Bacteria</taxon>
        <taxon>Bacillati</taxon>
        <taxon>Bacillota</taxon>
        <taxon>Bacilli</taxon>
        <taxon>Lactobacillales</taxon>
        <taxon>Carnobacteriaceae</taxon>
        <taxon>Dolosigranulum</taxon>
    </lineage>
</organism>
<accession>A0AB74TTD8</accession>
<dbReference type="KEGG" id="dst:VUQ06_08830"/>
<dbReference type="EMBL" id="CP142435">
    <property type="protein sequence ID" value="XBC49574.1"/>
    <property type="molecule type" value="Genomic_DNA"/>
</dbReference>
<sequence>MIDWLINFVVERPGVVGIALVLILFDVTPISKYTDKFFEDDAWYLEFQKKTEKRLEKDLKEQRELITRLEEKQKQKQSNKHLNKKN</sequence>
<name>A0AB74TTD8_9LACT</name>
<proteinExistence type="predicted"/>
<feature type="coiled-coil region" evidence="1">
    <location>
        <begin position="45"/>
        <end position="79"/>
    </location>
</feature>
<evidence type="ECO:0000256" key="1">
    <source>
        <dbReference type="SAM" id="Coils"/>
    </source>
</evidence>
<dbReference type="AlphaFoldDB" id="A0AB74TTD8"/>
<evidence type="ECO:0000313" key="2">
    <source>
        <dbReference type="EMBL" id="XBC46165.1"/>
    </source>
</evidence>
<gene>
    <name evidence="3" type="ORF">VUQ06_08830</name>
    <name evidence="2" type="ORF">VUQ08_00695</name>
</gene>